<dbReference type="GO" id="GO:0004364">
    <property type="term" value="F:glutathione transferase activity"/>
    <property type="evidence" value="ECO:0007669"/>
    <property type="project" value="TreeGrafter"/>
</dbReference>
<dbReference type="EMBL" id="JAAGAX010000001">
    <property type="protein sequence ID" value="KAF2325615.1"/>
    <property type="molecule type" value="Genomic_DNA"/>
</dbReference>
<keyword evidence="3" id="KW-1185">Reference proteome</keyword>
<dbReference type="Proteomes" id="UP000467840">
    <property type="component" value="Chromosome 5"/>
</dbReference>
<dbReference type="Pfam" id="PF02798">
    <property type="entry name" value="GST_N"/>
    <property type="match status" value="1"/>
</dbReference>
<dbReference type="GO" id="GO:0006749">
    <property type="term" value="P:glutathione metabolic process"/>
    <property type="evidence" value="ECO:0007669"/>
    <property type="project" value="TreeGrafter"/>
</dbReference>
<comment type="caution">
    <text evidence="2">The sequence shown here is derived from an EMBL/GenBank/DDBJ whole genome shotgun (WGS) entry which is preliminary data.</text>
</comment>
<dbReference type="PANTHER" id="PTHR42673">
    <property type="entry name" value="MALEYLACETOACETATE ISOMERASE"/>
    <property type="match status" value="1"/>
</dbReference>
<evidence type="ECO:0000313" key="3">
    <source>
        <dbReference type="Proteomes" id="UP000467840"/>
    </source>
</evidence>
<dbReference type="GO" id="GO:0016034">
    <property type="term" value="F:maleylacetoacetate isomerase activity"/>
    <property type="evidence" value="ECO:0007669"/>
    <property type="project" value="TreeGrafter"/>
</dbReference>
<dbReference type="PROSITE" id="PS50404">
    <property type="entry name" value="GST_NTER"/>
    <property type="match status" value="1"/>
</dbReference>
<reference evidence="2 3" key="1">
    <citation type="journal article" date="2020" name="Mol. Plant">
        <title>The Chromosome-Based Rubber Tree Genome Provides New Insights into Spurge Genome Evolution and Rubber Biosynthesis.</title>
        <authorList>
            <person name="Liu J."/>
            <person name="Shi C."/>
            <person name="Shi C.C."/>
            <person name="Li W."/>
            <person name="Zhang Q.J."/>
            <person name="Zhang Y."/>
            <person name="Li K."/>
            <person name="Lu H.F."/>
            <person name="Shi C."/>
            <person name="Zhu S.T."/>
            <person name="Xiao Z.Y."/>
            <person name="Nan H."/>
            <person name="Yue Y."/>
            <person name="Zhu X.G."/>
            <person name="Wu Y."/>
            <person name="Hong X.N."/>
            <person name="Fan G.Y."/>
            <person name="Tong Y."/>
            <person name="Zhang D."/>
            <person name="Mao C.L."/>
            <person name="Liu Y.L."/>
            <person name="Hao S.J."/>
            <person name="Liu W.Q."/>
            <person name="Lv M.Q."/>
            <person name="Zhang H.B."/>
            <person name="Liu Y."/>
            <person name="Hu-Tang G.R."/>
            <person name="Wang J.P."/>
            <person name="Wang J.H."/>
            <person name="Sun Y.H."/>
            <person name="Ni S.B."/>
            <person name="Chen W.B."/>
            <person name="Zhang X.C."/>
            <person name="Jiao Y.N."/>
            <person name="Eichler E.E."/>
            <person name="Li G.H."/>
            <person name="Liu X."/>
            <person name="Gao L.Z."/>
        </authorList>
    </citation>
    <scope>NUCLEOTIDE SEQUENCE [LARGE SCALE GENOMIC DNA]</scope>
    <source>
        <strain evidence="3">cv. GT1</strain>
        <tissue evidence="2">Leaf</tissue>
    </source>
</reference>
<dbReference type="GO" id="GO:0006559">
    <property type="term" value="P:L-phenylalanine catabolic process"/>
    <property type="evidence" value="ECO:0007669"/>
    <property type="project" value="TreeGrafter"/>
</dbReference>
<gene>
    <name evidence="2" type="ORF">GH714_031125</name>
</gene>
<evidence type="ECO:0000259" key="1">
    <source>
        <dbReference type="PROSITE" id="PS50404"/>
    </source>
</evidence>
<name>A0A6A6NKA6_HEVBR</name>
<feature type="domain" description="GST N-terminal" evidence="1">
    <location>
        <begin position="1"/>
        <end position="65"/>
    </location>
</feature>
<dbReference type="SUPFAM" id="SSF52833">
    <property type="entry name" value="Thioredoxin-like"/>
    <property type="match status" value="1"/>
</dbReference>
<dbReference type="AlphaFoldDB" id="A0A6A6NKA6"/>
<organism evidence="2 3">
    <name type="scientific">Hevea brasiliensis</name>
    <name type="common">Para rubber tree</name>
    <name type="synonym">Siphonia brasiliensis</name>
    <dbReference type="NCBI Taxonomy" id="3981"/>
    <lineage>
        <taxon>Eukaryota</taxon>
        <taxon>Viridiplantae</taxon>
        <taxon>Streptophyta</taxon>
        <taxon>Embryophyta</taxon>
        <taxon>Tracheophyta</taxon>
        <taxon>Spermatophyta</taxon>
        <taxon>Magnoliopsida</taxon>
        <taxon>eudicotyledons</taxon>
        <taxon>Gunneridae</taxon>
        <taxon>Pentapetalae</taxon>
        <taxon>rosids</taxon>
        <taxon>fabids</taxon>
        <taxon>Malpighiales</taxon>
        <taxon>Euphorbiaceae</taxon>
        <taxon>Crotonoideae</taxon>
        <taxon>Micrandreae</taxon>
        <taxon>Hevea</taxon>
    </lineage>
</organism>
<evidence type="ECO:0000313" key="2">
    <source>
        <dbReference type="EMBL" id="KAF2325615.1"/>
    </source>
</evidence>
<accession>A0A6A6NKA6</accession>
<protein>
    <recommendedName>
        <fullName evidence="1">GST N-terminal domain-containing protein</fullName>
    </recommendedName>
</protein>
<proteinExistence type="predicted"/>
<dbReference type="Gene3D" id="3.40.30.10">
    <property type="entry name" value="Glutaredoxin"/>
    <property type="match status" value="1"/>
</dbReference>
<dbReference type="InterPro" id="IPR004045">
    <property type="entry name" value="Glutathione_S-Trfase_N"/>
</dbReference>
<dbReference type="InterPro" id="IPR036249">
    <property type="entry name" value="Thioredoxin-like_sf"/>
</dbReference>
<dbReference type="PANTHER" id="PTHR42673:SF4">
    <property type="entry name" value="MALEYLACETOACETATE ISOMERASE"/>
    <property type="match status" value="1"/>
</dbReference>
<sequence>MIAIKDFGLSFDYVAVNMAKGERLTPEYLQLNPLGYVPVLVDGDTVVFESFAILMNFVEDKVCPDEKLAWAQCHTGKGFAGKIY</sequence>